<reference evidence="2 3" key="1">
    <citation type="journal article" date="2020" name="ISME J.">
        <title>Enrichment and physiological characterization of a novel comammox Nitrospira indicates ammonium inhibition of complete nitrification.</title>
        <authorList>
            <person name="Sakoula D."/>
            <person name="Koch H."/>
            <person name="Frank J."/>
            <person name="Jetten M.S.M."/>
            <person name="van Kessel M.A.H.J."/>
            <person name="Lucker S."/>
        </authorList>
    </citation>
    <scope>NUCLEOTIDE SEQUENCE [LARGE SCALE GENOMIC DNA]</scope>
    <source>
        <strain evidence="2">Comreactor17</strain>
    </source>
</reference>
<protein>
    <recommendedName>
        <fullName evidence="1">DUF7689 domain-containing protein</fullName>
    </recommendedName>
</protein>
<organism evidence="2 3">
    <name type="scientific">Candidatus Nitrospira kreftii</name>
    <dbReference type="NCBI Taxonomy" id="2652173"/>
    <lineage>
        <taxon>Bacteria</taxon>
        <taxon>Pseudomonadati</taxon>
        <taxon>Nitrospirota</taxon>
        <taxon>Nitrospiria</taxon>
        <taxon>Nitrospirales</taxon>
        <taxon>Nitrospiraceae</taxon>
        <taxon>Nitrospira</taxon>
    </lineage>
</organism>
<proteinExistence type="predicted"/>
<dbReference type="Proteomes" id="UP000593737">
    <property type="component" value="Chromosome"/>
</dbReference>
<evidence type="ECO:0000313" key="2">
    <source>
        <dbReference type="EMBL" id="QPD02493.1"/>
    </source>
</evidence>
<evidence type="ECO:0000259" key="1">
    <source>
        <dbReference type="Pfam" id="PF24738"/>
    </source>
</evidence>
<dbReference type="EMBL" id="CP047423">
    <property type="protein sequence ID" value="QPD02493.1"/>
    <property type="molecule type" value="Genomic_DNA"/>
</dbReference>
<name>A0A7S8IXR7_9BACT</name>
<sequence>MTPRPSTKQGPQSRSLVSMKLGEGQHSIELAPRPPHFPIARYNCFEFAFGLAGQREVQLIAGQFSSTFCNSEFAQYLVDSVLAQVTSPSVGDLVLYHDNKQITHAGLIEATNGVCSKWGTGHLWLHGLLEVPARYGDVTSFYHRPVPMETLTRFIEFAREREGRDLVDHILYLETEA</sequence>
<evidence type="ECO:0000313" key="3">
    <source>
        <dbReference type="Proteomes" id="UP000593737"/>
    </source>
</evidence>
<accession>A0A7S8IXR7</accession>
<dbReference type="Pfam" id="PF24738">
    <property type="entry name" value="DUF7689"/>
    <property type="match status" value="1"/>
</dbReference>
<dbReference type="KEGG" id="nkf:Nkreftii_000267"/>
<feature type="domain" description="DUF7689" evidence="1">
    <location>
        <begin position="41"/>
        <end position="142"/>
    </location>
</feature>
<dbReference type="InterPro" id="IPR056106">
    <property type="entry name" value="DUF7689"/>
</dbReference>
<dbReference type="AlphaFoldDB" id="A0A7S8IXR7"/>
<gene>
    <name evidence="2" type="ORF">Nkreftii_000267</name>
</gene>